<dbReference type="Gene3D" id="1.20.1070.10">
    <property type="entry name" value="Rhodopsin 7-helix transmembrane proteins"/>
    <property type="match status" value="1"/>
</dbReference>
<reference evidence="13" key="3">
    <citation type="submission" date="2015-06" db="UniProtKB">
        <authorList>
            <consortium name="EnsemblMetazoa"/>
        </authorList>
    </citation>
    <scope>IDENTIFICATION</scope>
</reference>
<keyword evidence="4 10" id="KW-1133">Transmembrane helix</keyword>
<proteinExistence type="predicted"/>
<dbReference type="PANTHER" id="PTHR24248">
    <property type="entry name" value="ADRENERGIC RECEPTOR-RELATED G-PROTEIN COUPLED RECEPTOR"/>
    <property type="match status" value="1"/>
</dbReference>
<organism evidence="13 14">
    <name type="scientific">Helobdella robusta</name>
    <name type="common">Californian leech</name>
    <dbReference type="NCBI Taxonomy" id="6412"/>
    <lineage>
        <taxon>Eukaryota</taxon>
        <taxon>Metazoa</taxon>
        <taxon>Spiralia</taxon>
        <taxon>Lophotrochozoa</taxon>
        <taxon>Annelida</taxon>
        <taxon>Clitellata</taxon>
        <taxon>Hirudinea</taxon>
        <taxon>Rhynchobdellida</taxon>
        <taxon>Glossiphoniidae</taxon>
        <taxon>Helobdella</taxon>
    </lineage>
</organism>
<evidence type="ECO:0000256" key="8">
    <source>
        <dbReference type="ARBA" id="ARBA00023170"/>
    </source>
</evidence>
<evidence type="ECO:0000256" key="1">
    <source>
        <dbReference type="ARBA" id="ARBA00004651"/>
    </source>
</evidence>
<name>T1G5I7_HELRO</name>
<dbReference type="Proteomes" id="UP000015101">
    <property type="component" value="Unassembled WGS sequence"/>
</dbReference>
<feature type="domain" description="G-protein coupled receptors family 1 profile" evidence="11">
    <location>
        <begin position="1"/>
        <end position="94"/>
    </location>
</feature>
<dbReference type="GO" id="GO:0005886">
    <property type="term" value="C:plasma membrane"/>
    <property type="evidence" value="ECO:0007669"/>
    <property type="project" value="UniProtKB-SubCell"/>
</dbReference>
<dbReference type="CTD" id="20216334"/>
<keyword evidence="2" id="KW-1003">Cell membrane</keyword>
<evidence type="ECO:0000313" key="14">
    <source>
        <dbReference type="Proteomes" id="UP000015101"/>
    </source>
</evidence>
<evidence type="ECO:0000256" key="10">
    <source>
        <dbReference type="SAM" id="Phobius"/>
    </source>
</evidence>
<dbReference type="KEGG" id="hro:HELRODRAFT_84436"/>
<dbReference type="RefSeq" id="XP_009023321.1">
    <property type="nucleotide sequence ID" value="XM_009025073.1"/>
</dbReference>
<evidence type="ECO:0000256" key="2">
    <source>
        <dbReference type="ARBA" id="ARBA00022475"/>
    </source>
</evidence>
<dbReference type="eggNOG" id="KOG3656">
    <property type="taxonomic scope" value="Eukaryota"/>
</dbReference>
<dbReference type="EMBL" id="KB097144">
    <property type="protein sequence ID" value="ESN98460.1"/>
    <property type="molecule type" value="Genomic_DNA"/>
</dbReference>
<keyword evidence="8" id="KW-0675">Receptor</keyword>
<keyword evidence="7" id="KW-1015">Disulfide bond</keyword>
<evidence type="ECO:0000313" key="13">
    <source>
        <dbReference type="EnsemblMetazoa" id="HelroP84436"/>
    </source>
</evidence>
<dbReference type="GO" id="GO:0004930">
    <property type="term" value="F:G protein-coupled receptor activity"/>
    <property type="evidence" value="ECO:0007669"/>
    <property type="project" value="UniProtKB-KW"/>
</dbReference>
<evidence type="ECO:0000259" key="11">
    <source>
        <dbReference type="PROSITE" id="PS50262"/>
    </source>
</evidence>
<dbReference type="EMBL" id="AMQM01005884">
    <property type="status" value="NOT_ANNOTATED_CDS"/>
    <property type="molecule type" value="Genomic_DNA"/>
</dbReference>
<evidence type="ECO:0000256" key="5">
    <source>
        <dbReference type="ARBA" id="ARBA00023040"/>
    </source>
</evidence>
<dbReference type="InterPro" id="IPR000276">
    <property type="entry name" value="GPCR_Rhodpsn"/>
</dbReference>
<dbReference type="InParanoid" id="T1G5I7"/>
<evidence type="ECO:0000256" key="3">
    <source>
        <dbReference type="ARBA" id="ARBA00022692"/>
    </source>
</evidence>
<dbReference type="OMA" id="LCRISHQ"/>
<accession>T1G5I7</accession>
<feature type="transmembrane region" description="Helical" evidence="10">
    <location>
        <begin position="78"/>
        <end position="97"/>
    </location>
</feature>
<evidence type="ECO:0000256" key="7">
    <source>
        <dbReference type="ARBA" id="ARBA00023157"/>
    </source>
</evidence>
<evidence type="ECO:0000313" key="12">
    <source>
        <dbReference type="EMBL" id="ESN98460.1"/>
    </source>
</evidence>
<dbReference type="STRING" id="6412.T1G5I7"/>
<feature type="transmembrane region" description="Helical" evidence="10">
    <location>
        <begin position="35"/>
        <end position="58"/>
    </location>
</feature>
<dbReference type="PANTHER" id="PTHR24248:SF125">
    <property type="entry name" value="DOPAMINE D2-LIKE RECEPTOR"/>
    <property type="match status" value="1"/>
</dbReference>
<dbReference type="AlphaFoldDB" id="T1G5I7"/>
<keyword evidence="3 10" id="KW-0812">Transmembrane</keyword>
<sequence length="118" mass="13869">MTSTFDEDNLERLSLKLCRKLTRSTKMEQKAIRTLAIVLVVFLACWSPFFSLNISNALCIRYDHVGLLCRISHQVMQVFVWLGFLNSFLNPVIYTIFNQDFRRAFQNIMKNVFRCCCC</sequence>
<reference evidence="12 14" key="2">
    <citation type="journal article" date="2013" name="Nature">
        <title>Insights into bilaterian evolution from three spiralian genomes.</title>
        <authorList>
            <person name="Simakov O."/>
            <person name="Marletaz F."/>
            <person name="Cho S.J."/>
            <person name="Edsinger-Gonzales E."/>
            <person name="Havlak P."/>
            <person name="Hellsten U."/>
            <person name="Kuo D.H."/>
            <person name="Larsson T."/>
            <person name="Lv J."/>
            <person name="Arendt D."/>
            <person name="Savage R."/>
            <person name="Osoegawa K."/>
            <person name="de Jong P."/>
            <person name="Grimwood J."/>
            <person name="Chapman J.A."/>
            <person name="Shapiro H."/>
            <person name="Aerts A."/>
            <person name="Otillar R.P."/>
            <person name="Terry A.Y."/>
            <person name="Boore J.L."/>
            <person name="Grigoriev I.V."/>
            <person name="Lindberg D.R."/>
            <person name="Seaver E.C."/>
            <person name="Weisblat D.A."/>
            <person name="Putnam N.H."/>
            <person name="Rokhsar D.S."/>
        </authorList>
    </citation>
    <scope>NUCLEOTIDE SEQUENCE</scope>
</reference>
<keyword evidence="9" id="KW-0807">Transducer</keyword>
<protein>
    <recommendedName>
        <fullName evidence="11">G-protein coupled receptors family 1 profile domain-containing protein</fullName>
    </recommendedName>
</protein>
<dbReference type="GeneID" id="20216334"/>
<comment type="subcellular location">
    <subcellularLocation>
        <location evidence="1">Cell membrane</location>
        <topology evidence="1">Multi-pass membrane protein</topology>
    </subcellularLocation>
</comment>
<reference evidence="14" key="1">
    <citation type="submission" date="2012-12" db="EMBL/GenBank/DDBJ databases">
        <authorList>
            <person name="Hellsten U."/>
            <person name="Grimwood J."/>
            <person name="Chapman J.A."/>
            <person name="Shapiro H."/>
            <person name="Aerts A."/>
            <person name="Otillar R.P."/>
            <person name="Terry A.Y."/>
            <person name="Boore J.L."/>
            <person name="Simakov O."/>
            <person name="Marletaz F."/>
            <person name="Cho S.-J."/>
            <person name="Edsinger-Gonzales E."/>
            <person name="Havlak P."/>
            <person name="Kuo D.-H."/>
            <person name="Larsson T."/>
            <person name="Lv J."/>
            <person name="Arendt D."/>
            <person name="Savage R."/>
            <person name="Osoegawa K."/>
            <person name="de Jong P."/>
            <person name="Lindberg D.R."/>
            <person name="Seaver E.C."/>
            <person name="Weisblat D.A."/>
            <person name="Putnam N.H."/>
            <person name="Grigoriev I.V."/>
            <person name="Rokhsar D.S."/>
        </authorList>
    </citation>
    <scope>NUCLEOTIDE SEQUENCE</scope>
</reference>
<dbReference type="EMBL" id="AMQM01005883">
    <property type="status" value="NOT_ANNOTATED_CDS"/>
    <property type="molecule type" value="Genomic_DNA"/>
</dbReference>
<keyword evidence="6 10" id="KW-0472">Membrane</keyword>
<evidence type="ECO:0000256" key="9">
    <source>
        <dbReference type="ARBA" id="ARBA00023224"/>
    </source>
</evidence>
<dbReference type="Pfam" id="PF00001">
    <property type="entry name" value="7tm_1"/>
    <property type="match status" value="1"/>
</dbReference>
<dbReference type="PROSITE" id="PS50262">
    <property type="entry name" value="G_PROTEIN_RECEP_F1_2"/>
    <property type="match status" value="1"/>
</dbReference>
<dbReference type="SUPFAM" id="SSF81321">
    <property type="entry name" value="Family A G protein-coupled receptor-like"/>
    <property type="match status" value="1"/>
</dbReference>
<dbReference type="OrthoDB" id="5957871at2759"/>
<evidence type="ECO:0000256" key="6">
    <source>
        <dbReference type="ARBA" id="ARBA00023136"/>
    </source>
</evidence>
<dbReference type="HOGENOM" id="CLU_167791_0_1_1"/>
<evidence type="ECO:0000256" key="4">
    <source>
        <dbReference type="ARBA" id="ARBA00022989"/>
    </source>
</evidence>
<dbReference type="EnsemblMetazoa" id="HelroT84436">
    <property type="protein sequence ID" value="HelroP84436"/>
    <property type="gene ID" value="HelroG84436"/>
</dbReference>
<gene>
    <name evidence="13" type="primary">20216334</name>
    <name evidence="12" type="ORF">HELRODRAFT_84436</name>
</gene>
<keyword evidence="5" id="KW-0297">G-protein coupled receptor</keyword>
<keyword evidence="14" id="KW-1185">Reference proteome</keyword>
<dbReference type="InterPro" id="IPR017452">
    <property type="entry name" value="GPCR_Rhodpsn_7TM"/>
</dbReference>
<dbReference type="PRINTS" id="PR00237">
    <property type="entry name" value="GPCRRHODOPSN"/>
</dbReference>